<feature type="signal peptide" evidence="2">
    <location>
        <begin position="1"/>
        <end position="34"/>
    </location>
</feature>
<evidence type="ECO:0000256" key="1">
    <source>
        <dbReference type="SAM" id="MobiDB-lite"/>
    </source>
</evidence>
<keyword evidence="2" id="KW-0732">Signal</keyword>
<dbReference type="KEGG" id="sfa:Sfla_0713"/>
<dbReference type="AlphaFoldDB" id="A0A8D4BF90"/>
<accession>A0A8D4BF90</accession>
<name>A0A8D4BF90_STRFA</name>
<protein>
    <submittedName>
        <fullName evidence="4">Secreted protein</fullName>
    </submittedName>
</protein>
<dbReference type="Proteomes" id="UP000002066">
    <property type="component" value="Chromosome"/>
</dbReference>
<dbReference type="Pfam" id="PF20611">
    <property type="entry name" value="DUF6801"/>
    <property type="match status" value="1"/>
</dbReference>
<evidence type="ECO:0000256" key="2">
    <source>
        <dbReference type="SAM" id="SignalP"/>
    </source>
</evidence>
<feature type="domain" description="DUF6801" evidence="3">
    <location>
        <begin position="46"/>
        <end position="202"/>
    </location>
</feature>
<dbReference type="OrthoDB" id="3821392at2"/>
<organism evidence="4 5">
    <name type="scientific">Streptomyces pratensis (strain ATCC 33331 / IAF-45CD)</name>
    <dbReference type="NCBI Taxonomy" id="591167"/>
    <lineage>
        <taxon>Bacteria</taxon>
        <taxon>Bacillati</taxon>
        <taxon>Actinomycetota</taxon>
        <taxon>Actinomycetes</taxon>
        <taxon>Kitasatosporales</taxon>
        <taxon>Streptomycetaceae</taxon>
        <taxon>Streptomyces</taxon>
    </lineage>
</organism>
<dbReference type="EMBL" id="CP002475">
    <property type="protein sequence ID" value="ADW02175.1"/>
    <property type="molecule type" value="Genomic_DNA"/>
</dbReference>
<gene>
    <name evidence="4" type="ordered locus">Sfla_0713</name>
</gene>
<feature type="compositionally biased region" description="Low complexity" evidence="1">
    <location>
        <begin position="241"/>
        <end position="252"/>
    </location>
</feature>
<feature type="region of interest" description="Disordered" evidence="1">
    <location>
        <begin position="474"/>
        <end position="502"/>
    </location>
</feature>
<sequence length="502" mass="51740">MRGTRTTEARRRTARGAAVATAVLLGGMVPGARAAAGVQDVDTALAYTCRLPEGGQEVKATARITAKLPEAGRAGQTVQPEEQAVDLTLPEDASAVLAGSGAATVSAQTRLSVDVAQGDQRARTEWIGRTGDAVRVPETGDLTLSTSGNVPYVKPEVPGDLEFEAGALSVELTLKAADGAPAEPSALTLSCSPDTGQDAGLAVVPVSAGSGEAEADPTPGESWPEDQPAEEDDELPKVGKPARQPAAADAPPCVGDAADDLSMNAFVTGYANVAKLKGATKFPLACARITQGESRIVPDGEFLHVYQDSAVDLDYKGKTQLPPASGTFLTFGFMPTTATLEMTQIPPATNPDGTRVPNIKSDLAINIAEGSTKAVTTVTLQLMLRLHDVEVNGVPLDVGDNCRTSKPFSLKLEGRMTLKDGVQEGYTLVTGGELTGSVTLPPFSGCGADEDLDNLFTASLSGVPGYVKQVQGAPCAPSQHTPGDGGVCTDALEPVDVPEARR</sequence>
<dbReference type="InterPro" id="IPR046542">
    <property type="entry name" value="DUF6801"/>
</dbReference>
<feature type="region of interest" description="Disordered" evidence="1">
    <location>
        <begin position="209"/>
        <end position="253"/>
    </location>
</feature>
<evidence type="ECO:0000259" key="3">
    <source>
        <dbReference type="Pfam" id="PF20611"/>
    </source>
</evidence>
<feature type="compositionally biased region" description="Acidic residues" evidence="1">
    <location>
        <begin position="223"/>
        <end position="234"/>
    </location>
</feature>
<evidence type="ECO:0000313" key="4">
    <source>
        <dbReference type="EMBL" id="ADW02175.1"/>
    </source>
</evidence>
<proteinExistence type="predicted"/>
<evidence type="ECO:0000313" key="5">
    <source>
        <dbReference type="Proteomes" id="UP000002066"/>
    </source>
</evidence>
<reference evidence="4 5" key="1">
    <citation type="submission" date="2011-01" db="EMBL/GenBank/DDBJ databases">
        <title>Complete sequence of chromosome of Streptomyces flavogriseus ATCC 33331.</title>
        <authorList>
            <consortium name="US DOE Joint Genome Institute"/>
            <person name="Lucas S."/>
            <person name="Copeland A."/>
            <person name="Lapidus A."/>
            <person name="Cheng J.-F."/>
            <person name="Goodwin L."/>
            <person name="Pitluck S."/>
            <person name="Davenport K."/>
            <person name="Detter J.C."/>
            <person name="Han C."/>
            <person name="Tapia R."/>
            <person name="Land M."/>
            <person name="Hauser L."/>
            <person name="Kyrpides N."/>
            <person name="Ivanova N."/>
            <person name="Ovchinnikova G."/>
            <person name="Pagani I."/>
            <person name="Brumm P."/>
            <person name="Mead D."/>
            <person name="Woyke T."/>
        </authorList>
    </citation>
    <scope>NUCLEOTIDE SEQUENCE [LARGE SCALE GENOMIC DNA]</scope>
    <source>
        <strain evidence="5">ATCC 33331 / IAF-45CD</strain>
    </source>
</reference>
<feature type="chain" id="PRO_5034343787" evidence="2">
    <location>
        <begin position="35"/>
        <end position="502"/>
    </location>
</feature>